<name>A0ABN9XFT2_9DINO</name>
<evidence type="ECO:0000313" key="2">
    <source>
        <dbReference type="EMBL" id="CAK0898537.1"/>
    </source>
</evidence>
<feature type="compositionally biased region" description="Basic and acidic residues" evidence="1">
    <location>
        <begin position="148"/>
        <end position="163"/>
    </location>
</feature>
<sequence length="173" mass="18577">MQEDVSSGGCLEDEDFGSEVEGIDGVEVEEPARRARDGAPRPRRRSSAGARVRLRPLRLSSARGALRETLVRRHAPEECAAQGSRAAREALLGRVPFEEVGGLFEVGLTAEEAVQELGLAKGHGGAEQPADKKGPLERQAGQAEEDEGGRARLPRADGPPRAERSRHRQTVSS</sequence>
<feature type="compositionally biased region" description="Basic and acidic residues" evidence="1">
    <location>
        <begin position="30"/>
        <end position="40"/>
    </location>
</feature>
<reference evidence="2" key="1">
    <citation type="submission" date="2023-10" db="EMBL/GenBank/DDBJ databases">
        <authorList>
            <person name="Chen Y."/>
            <person name="Shah S."/>
            <person name="Dougan E. K."/>
            <person name="Thang M."/>
            <person name="Chan C."/>
        </authorList>
    </citation>
    <scope>NUCLEOTIDE SEQUENCE [LARGE SCALE GENOMIC DNA]</scope>
</reference>
<feature type="compositionally biased region" description="Basic residues" evidence="1">
    <location>
        <begin position="164"/>
        <end position="173"/>
    </location>
</feature>
<feature type="region of interest" description="Disordered" evidence="1">
    <location>
        <begin position="119"/>
        <end position="173"/>
    </location>
</feature>
<evidence type="ECO:0000313" key="3">
    <source>
        <dbReference type="Proteomes" id="UP001189429"/>
    </source>
</evidence>
<dbReference type="Proteomes" id="UP001189429">
    <property type="component" value="Unassembled WGS sequence"/>
</dbReference>
<dbReference type="EMBL" id="CAUYUJ010020489">
    <property type="protein sequence ID" value="CAK0898537.1"/>
    <property type="molecule type" value="Genomic_DNA"/>
</dbReference>
<keyword evidence="3" id="KW-1185">Reference proteome</keyword>
<feature type="compositionally biased region" description="Acidic residues" evidence="1">
    <location>
        <begin position="11"/>
        <end position="29"/>
    </location>
</feature>
<feature type="region of interest" description="Disordered" evidence="1">
    <location>
        <begin position="1"/>
        <end position="54"/>
    </location>
</feature>
<proteinExistence type="predicted"/>
<evidence type="ECO:0000256" key="1">
    <source>
        <dbReference type="SAM" id="MobiDB-lite"/>
    </source>
</evidence>
<protein>
    <submittedName>
        <fullName evidence="2">Uncharacterized protein</fullName>
    </submittedName>
</protein>
<comment type="caution">
    <text evidence="2">The sequence shown here is derived from an EMBL/GenBank/DDBJ whole genome shotgun (WGS) entry which is preliminary data.</text>
</comment>
<accession>A0ABN9XFT2</accession>
<feature type="non-terminal residue" evidence="2">
    <location>
        <position position="173"/>
    </location>
</feature>
<gene>
    <name evidence="2" type="ORF">PCOR1329_LOCUS76369</name>
</gene>
<feature type="compositionally biased region" description="Basic residues" evidence="1">
    <location>
        <begin position="41"/>
        <end position="54"/>
    </location>
</feature>
<organism evidence="2 3">
    <name type="scientific">Prorocentrum cordatum</name>
    <dbReference type="NCBI Taxonomy" id="2364126"/>
    <lineage>
        <taxon>Eukaryota</taxon>
        <taxon>Sar</taxon>
        <taxon>Alveolata</taxon>
        <taxon>Dinophyceae</taxon>
        <taxon>Prorocentrales</taxon>
        <taxon>Prorocentraceae</taxon>
        <taxon>Prorocentrum</taxon>
    </lineage>
</organism>